<dbReference type="EMBL" id="JBJGEB010000008">
    <property type="protein sequence ID" value="MFK7642588.1"/>
    <property type="molecule type" value="Genomic_DNA"/>
</dbReference>
<keyword evidence="4 6" id="KW-0472">Membrane</keyword>
<feature type="compositionally biased region" description="Basic and acidic residues" evidence="5">
    <location>
        <begin position="15"/>
        <end position="30"/>
    </location>
</feature>
<feature type="region of interest" description="Disordered" evidence="5">
    <location>
        <begin position="1"/>
        <end position="36"/>
    </location>
</feature>
<dbReference type="RefSeq" id="WP_405386587.1">
    <property type="nucleotide sequence ID" value="NZ_JBJGEB010000008.1"/>
</dbReference>
<evidence type="ECO:0000259" key="7">
    <source>
        <dbReference type="Pfam" id="PF04357"/>
    </source>
</evidence>
<dbReference type="PANTHER" id="PTHR36985:SF1">
    <property type="entry name" value="TRANSLOCATION AND ASSEMBLY MODULE SUBUNIT TAMB"/>
    <property type="match status" value="1"/>
</dbReference>
<keyword evidence="9" id="KW-1185">Reference proteome</keyword>
<evidence type="ECO:0000256" key="5">
    <source>
        <dbReference type="SAM" id="MobiDB-lite"/>
    </source>
</evidence>
<comment type="subcellular location">
    <subcellularLocation>
        <location evidence="1">Membrane</location>
        <topology evidence="1">Single-pass membrane protein</topology>
    </subcellularLocation>
</comment>
<proteinExistence type="predicted"/>
<organism evidence="8 9">
    <name type="scientific">Neisseria oralis</name>
    <dbReference type="NCBI Taxonomy" id="1107316"/>
    <lineage>
        <taxon>Bacteria</taxon>
        <taxon>Pseudomonadati</taxon>
        <taxon>Pseudomonadota</taxon>
        <taxon>Betaproteobacteria</taxon>
        <taxon>Neisseriales</taxon>
        <taxon>Neisseriaceae</taxon>
        <taxon>Neisseria</taxon>
    </lineage>
</organism>
<keyword evidence="2 6" id="KW-0812">Transmembrane</keyword>
<dbReference type="Proteomes" id="UP001621964">
    <property type="component" value="Unassembled WGS sequence"/>
</dbReference>
<feature type="transmembrane region" description="Helical" evidence="6">
    <location>
        <begin position="44"/>
        <end position="63"/>
    </location>
</feature>
<evidence type="ECO:0000256" key="4">
    <source>
        <dbReference type="ARBA" id="ARBA00023136"/>
    </source>
</evidence>
<name>A0ABW8Q6N5_9NEIS</name>
<accession>A0ABW8Q6N5</accession>
<protein>
    <submittedName>
        <fullName evidence="8">Translocation/assembly module TamB domain-containing protein</fullName>
    </submittedName>
</protein>
<sequence length="1400" mass="151351">MTQEQENLQSAETQKPSENDRPSENEKRSDAAPPKRRKNRLRGLLLAFSGVALASAGFVGWLAGTESGLRFGLYKIPSWFGVKITSESLHGTLWRGFHGENWLIETDGADVALSRFRFGWRPRELSDLRLHVTELSAGDIRIATKPTPPKEKKPSQGLPESIDLPVWITLDRLETGKISVGKNFKKQTVYLNRVRAAYRYDQKQHRLDIERLESPWSNSAGAVEIGLKPPFALNSAIYTKGELDGETIHGTTRLTGSLRDMQSELLLDGDAVHLKARSLLHPFAGKLNEIIKEVQIKGFNINPHSFLDSLPKAELDFDAIVVPSFSDGIALDGAIDLSNEAAGYADENSIPVRSILGDFTIDGNGLIRVKDTAVELLQQGTVTVNGSVDTAADKLDLALAVKNLGADDAVRQQIAGRLNGSINVKGETGSPEIGWKLDSGYAETDGLLTIRSDRRLGQKTLTLDKLRIRPDNGGELAATGSLELFRHRRLKLDVSSKAFNPARIDRQLPEGNVNGTIAVSGELADQKFGGKMKFAPSTLSGVALSGSADIQYESNYLSRALTDIRLGSNTIKTSGSFGRKGRRLNLDISAPDLSRFGFGLGGAVTAKGYVSGDLSDGLKTLEADLDGRARAFRMANLVQINTLDFKLKGSPDINRPLNAELKGERIVLAGKSPTTVDAVNLFVSGTGANHRIRGGSSMALDDKRYKLEIDAAGGLNKDKTRWKGIIDALDISGAFNLKLQNRMNLEAGADHVSMSAARWSAMGGSLNLQNFVWDKKTGITTKGNAQNLHMAELHNFYTPPVEHNLVLGGDWDMSYSQNARGYLNIVRQSGDIILPDNKQPLGLSALALRTRFQNGRIDAALEGGTRFGKVDATVGISQQFGNNIANAPVSGKVNVSIARLESLRVLLPSTAQSLSGSFNASAVIGGRAGSPTVNGTLNGATNYGRLDGNVTVGQGSDFMNAPLGGRINITVPELEAIRNFLPVGQTVKGRLNAAVTLAGRVNEPQLNGTLNGENLYYRNQAQGLILDNGILRSRLQGQKWIIDSLKFHRGGTVELKGEAALDKSNPDVNVDIVFDKYRTLSRPNRRLVLSGQTKVLYHPEKGLVLTGSLKADSGMFGLQKSSMPTLDDDVTVVGEEQKVQTASTPIFMDLDLDLNDNVRFSGEGLNVMLGGTLKLQARPGETIQGVGAVKVVKGRYKAYGQDLDITKGVISFVGPLTDPNLNIRAERRLSPVGAGVEVLGSLNNPRVTLVADEVMSEKDKLSWLILNRASSGNDSDNAALSAAAGALLAGQINDRIGLVDDFGFTSKRSRNAQTGELNPAEQVLTVGKQLTSELYLGYEYGMNSAAQSAKLVYQLTRAIQAIVRVGNESSGGELKYTIRFDHWRKQKEPQETVESKGKVQ</sequence>
<keyword evidence="3 6" id="KW-1133">Transmembrane helix</keyword>
<feature type="compositionally biased region" description="Polar residues" evidence="5">
    <location>
        <begin position="1"/>
        <end position="14"/>
    </location>
</feature>
<comment type="caution">
    <text evidence="8">The sequence shown here is derived from an EMBL/GenBank/DDBJ whole genome shotgun (WGS) entry which is preliminary data.</text>
</comment>
<feature type="domain" description="Translocation and assembly module TamB C-terminal" evidence="7">
    <location>
        <begin position="1048"/>
        <end position="1380"/>
    </location>
</feature>
<evidence type="ECO:0000313" key="8">
    <source>
        <dbReference type="EMBL" id="MFK7642588.1"/>
    </source>
</evidence>
<evidence type="ECO:0000256" key="6">
    <source>
        <dbReference type="SAM" id="Phobius"/>
    </source>
</evidence>
<evidence type="ECO:0000256" key="1">
    <source>
        <dbReference type="ARBA" id="ARBA00004167"/>
    </source>
</evidence>
<dbReference type="Pfam" id="PF04357">
    <property type="entry name" value="TamB"/>
    <property type="match status" value="1"/>
</dbReference>
<gene>
    <name evidence="8" type="ORF">ACI43T_08800</name>
</gene>
<evidence type="ECO:0000313" key="9">
    <source>
        <dbReference type="Proteomes" id="UP001621964"/>
    </source>
</evidence>
<evidence type="ECO:0000256" key="3">
    <source>
        <dbReference type="ARBA" id="ARBA00022989"/>
    </source>
</evidence>
<dbReference type="PANTHER" id="PTHR36985">
    <property type="entry name" value="TRANSLOCATION AND ASSEMBLY MODULE SUBUNIT TAMB"/>
    <property type="match status" value="1"/>
</dbReference>
<evidence type="ECO:0000256" key="2">
    <source>
        <dbReference type="ARBA" id="ARBA00022692"/>
    </source>
</evidence>
<dbReference type="InterPro" id="IPR007452">
    <property type="entry name" value="TamB_C"/>
</dbReference>
<reference evidence="8 9" key="1">
    <citation type="submission" date="2024-11" db="EMBL/GenBank/DDBJ databases">
        <authorList>
            <person name="Mikucki A.G."/>
            <person name="Kahler C.M."/>
        </authorList>
    </citation>
    <scope>NUCLEOTIDE SEQUENCE [LARGE SCALE GENOMIC DNA]</scope>
    <source>
        <strain evidence="8 9">EXNM717</strain>
    </source>
</reference>